<evidence type="ECO:0000256" key="1">
    <source>
        <dbReference type="SAM" id="Phobius"/>
    </source>
</evidence>
<keyword evidence="1" id="KW-0472">Membrane</keyword>
<evidence type="ECO:0000313" key="2">
    <source>
        <dbReference type="EMBL" id="PWN07286.1"/>
    </source>
</evidence>
<dbReference type="RefSeq" id="WP_109644825.1">
    <property type="nucleotide sequence ID" value="NZ_QGGB01000003.1"/>
</dbReference>
<comment type="caution">
    <text evidence="2">The sequence shown here is derived from an EMBL/GenBank/DDBJ whole genome shotgun (WGS) entry which is preliminary data.</text>
</comment>
<sequence>MITLFRRVREKLIGEGNVRRYLLYAIGEIMLVVIGILIALQINTWQETQKLRALELETLTGIEQALKKDISVLDANLIKLNEKTGYARELINHIEQKRPYNERLDSLMMDVYYHRGYKTFNTAAFELLKERGFGIIKNAGLRNTITSHYTTDLSDINNILNRLESLNLLRGQDVYDNFKVYGDEEGNGFIGPYDYDELLENPRIFGPFYHFELIIKAYQNNLDDYKIKSEQVLNAVTAELLERGEQR</sequence>
<accession>A0A316U2A1</accession>
<dbReference type="InterPro" id="IPR045749">
    <property type="entry name" value="DUF6090"/>
</dbReference>
<feature type="transmembrane region" description="Helical" evidence="1">
    <location>
        <begin position="21"/>
        <end position="42"/>
    </location>
</feature>
<keyword evidence="3" id="KW-1185">Reference proteome</keyword>
<proteinExistence type="predicted"/>
<protein>
    <submittedName>
        <fullName evidence="2">Uncharacterized protein</fullName>
    </submittedName>
</protein>
<reference evidence="2 3" key="1">
    <citation type="submission" date="2018-05" db="EMBL/GenBank/DDBJ databases">
        <title>Rhodohalobacter halophilus gen. nov., sp. nov., a moderately halophilic member of the family Balneolaceae.</title>
        <authorList>
            <person name="Liu Z.-W."/>
        </authorList>
    </citation>
    <scope>NUCLEOTIDE SEQUENCE [LARGE SCALE GENOMIC DNA]</scope>
    <source>
        <strain evidence="2 3">8A47</strain>
    </source>
</reference>
<evidence type="ECO:0000313" key="3">
    <source>
        <dbReference type="Proteomes" id="UP000245533"/>
    </source>
</evidence>
<dbReference type="Pfam" id="PF19578">
    <property type="entry name" value="DUF6090"/>
    <property type="match status" value="1"/>
</dbReference>
<keyword evidence="1" id="KW-1133">Transmembrane helix</keyword>
<gene>
    <name evidence="2" type="ORF">DDZ15_03190</name>
</gene>
<dbReference type="OrthoDB" id="821805at2"/>
<organism evidence="2 3">
    <name type="scientific">Rhodohalobacter mucosus</name>
    <dbReference type="NCBI Taxonomy" id="2079485"/>
    <lineage>
        <taxon>Bacteria</taxon>
        <taxon>Pseudomonadati</taxon>
        <taxon>Balneolota</taxon>
        <taxon>Balneolia</taxon>
        <taxon>Balneolales</taxon>
        <taxon>Balneolaceae</taxon>
        <taxon>Rhodohalobacter</taxon>
    </lineage>
</organism>
<dbReference type="Proteomes" id="UP000245533">
    <property type="component" value="Unassembled WGS sequence"/>
</dbReference>
<keyword evidence="1" id="KW-0812">Transmembrane</keyword>
<dbReference type="EMBL" id="QGGB01000003">
    <property type="protein sequence ID" value="PWN07286.1"/>
    <property type="molecule type" value="Genomic_DNA"/>
</dbReference>
<dbReference type="AlphaFoldDB" id="A0A316U2A1"/>
<name>A0A316U2A1_9BACT</name>